<sequence length="125" mass="14044">MSLIGALFVHYKKSEVSRCRQASTYTLKSIGKGSLGVHSVVGKKVGCSASKEAFLMRKRKGIKNGLLPMPEMPRIEHFDNRGLRRPIFTSGERYSRRGTREGSPDTLLTTSREGHHSRCPLCIRR</sequence>
<dbReference type="Proteomes" id="UP000321393">
    <property type="component" value="Unassembled WGS sequence"/>
</dbReference>
<reference evidence="4 5" key="1">
    <citation type="submission" date="2019-08" db="EMBL/GenBank/DDBJ databases">
        <title>Draft genome sequences of two oriental melons (Cucumis melo L. var makuwa).</title>
        <authorList>
            <person name="Kwon S.-Y."/>
        </authorList>
    </citation>
    <scope>NUCLEOTIDE SEQUENCE [LARGE SCALE GENOMIC DNA]</scope>
    <source>
        <strain evidence="5">cv. Chang Bougi</strain>
        <strain evidence="4">cv. SW 3</strain>
        <tissue evidence="3">Leaf</tissue>
    </source>
</reference>
<gene>
    <name evidence="3" type="ORF">E5676_scaffold178G00120</name>
    <name evidence="2" type="ORF">E6C27_scaffold1290G00500</name>
</gene>
<evidence type="ECO:0000313" key="2">
    <source>
        <dbReference type="EMBL" id="KAA0063761.1"/>
    </source>
</evidence>
<dbReference type="EMBL" id="SSTE01002324">
    <property type="protein sequence ID" value="KAA0063761.1"/>
    <property type="molecule type" value="Genomic_DNA"/>
</dbReference>
<evidence type="ECO:0000313" key="3">
    <source>
        <dbReference type="EMBL" id="TYK05513.1"/>
    </source>
</evidence>
<accession>A0A5D3C0L5</accession>
<dbReference type="AlphaFoldDB" id="A0A5D3C0L5"/>
<organism evidence="3 5">
    <name type="scientific">Cucumis melo var. makuwa</name>
    <name type="common">Oriental melon</name>
    <dbReference type="NCBI Taxonomy" id="1194695"/>
    <lineage>
        <taxon>Eukaryota</taxon>
        <taxon>Viridiplantae</taxon>
        <taxon>Streptophyta</taxon>
        <taxon>Embryophyta</taxon>
        <taxon>Tracheophyta</taxon>
        <taxon>Spermatophyta</taxon>
        <taxon>Magnoliopsida</taxon>
        <taxon>eudicotyledons</taxon>
        <taxon>Gunneridae</taxon>
        <taxon>Pentapetalae</taxon>
        <taxon>rosids</taxon>
        <taxon>fabids</taxon>
        <taxon>Cucurbitales</taxon>
        <taxon>Cucurbitaceae</taxon>
        <taxon>Benincaseae</taxon>
        <taxon>Cucumis</taxon>
    </lineage>
</organism>
<dbReference type="Proteomes" id="UP000321947">
    <property type="component" value="Unassembled WGS sequence"/>
</dbReference>
<evidence type="ECO:0000313" key="5">
    <source>
        <dbReference type="Proteomes" id="UP000321947"/>
    </source>
</evidence>
<feature type="region of interest" description="Disordered" evidence="1">
    <location>
        <begin position="87"/>
        <end position="112"/>
    </location>
</feature>
<evidence type="ECO:0000256" key="1">
    <source>
        <dbReference type="SAM" id="MobiDB-lite"/>
    </source>
</evidence>
<name>A0A5D3C0L5_CUCMM</name>
<proteinExistence type="predicted"/>
<comment type="caution">
    <text evidence="3">The sequence shown here is derived from an EMBL/GenBank/DDBJ whole genome shotgun (WGS) entry which is preliminary data.</text>
</comment>
<feature type="compositionally biased region" description="Basic and acidic residues" evidence="1">
    <location>
        <begin position="93"/>
        <end position="103"/>
    </location>
</feature>
<protein>
    <submittedName>
        <fullName evidence="3">Uncharacterized protein</fullName>
    </submittedName>
</protein>
<dbReference type="EMBL" id="SSTD01013863">
    <property type="protein sequence ID" value="TYK05513.1"/>
    <property type="molecule type" value="Genomic_DNA"/>
</dbReference>
<evidence type="ECO:0000313" key="4">
    <source>
        <dbReference type="Proteomes" id="UP000321393"/>
    </source>
</evidence>